<dbReference type="Pfam" id="PF00172">
    <property type="entry name" value="Zn_clus"/>
    <property type="match status" value="1"/>
</dbReference>
<evidence type="ECO:0000259" key="9">
    <source>
        <dbReference type="PROSITE" id="PS50048"/>
    </source>
</evidence>
<dbReference type="AlphaFoldDB" id="A0A9X0C012"/>
<comment type="caution">
    <text evidence="10">The sequence shown here is derived from an EMBL/GenBank/DDBJ whole genome shotgun (WGS) entry which is preliminary data.</text>
</comment>
<dbReference type="InterPro" id="IPR051711">
    <property type="entry name" value="Stress_Response_Reg"/>
</dbReference>
<evidence type="ECO:0000256" key="3">
    <source>
        <dbReference type="ARBA" id="ARBA00022833"/>
    </source>
</evidence>
<dbReference type="Proteomes" id="UP001148312">
    <property type="component" value="Unassembled WGS sequence"/>
</dbReference>
<keyword evidence="6" id="KW-0804">Transcription</keyword>
<comment type="subcellular location">
    <subcellularLocation>
        <location evidence="1">Nucleus</location>
    </subcellularLocation>
</comment>
<feature type="region of interest" description="Disordered" evidence="8">
    <location>
        <begin position="140"/>
        <end position="182"/>
    </location>
</feature>
<organism evidence="10 11">
    <name type="scientific">Penicillium diatomitis</name>
    <dbReference type="NCBI Taxonomy" id="2819901"/>
    <lineage>
        <taxon>Eukaryota</taxon>
        <taxon>Fungi</taxon>
        <taxon>Dikarya</taxon>
        <taxon>Ascomycota</taxon>
        <taxon>Pezizomycotina</taxon>
        <taxon>Eurotiomycetes</taxon>
        <taxon>Eurotiomycetidae</taxon>
        <taxon>Eurotiales</taxon>
        <taxon>Aspergillaceae</taxon>
        <taxon>Penicillium</taxon>
    </lineage>
</organism>
<keyword evidence="3" id="KW-0862">Zinc</keyword>
<keyword evidence="5" id="KW-0238">DNA-binding</keyword>
<keyword evidence="7" id="KW-0539">Nucleus</keyword>
<feature type="region of interest" description="Disordered" evidence="8">
    <location>
        <begin position="1"/>
        <end position="62"/>
    </location>
</feature>
<dbReference type="InterPro" id="IPR001138">
    <property type="entry name" value="Zn2Cys6_DnaBD"/>
</dbReference>
<feature type="compositionally biased region" description="Polar residues" evidence="8">
    <location>
        <begin position="748"/>
        <end position="757"/>
    </location>
</feature>
<dbReference type="CDD" id="cd12148">
    <property type="entry name" value="fungal_TF_MHR"/>
    <property type="match status" value="1"/>
</dbReference>
<evidence type="ECO:0000256" key="6">
    <source>
        <dbReference type="ARBA" id="ARBA00023163"/>
    </source>
</evidence>
<keyword evidence="4" id="KW-0805">Transcription regulation</keyword>
<dbReference type="SMART" id="SM00906">
    <property type="entry name" value="Fungal_trans"/>
    <property type="match status" value="1"/>
</dbReference>
<dbReference type="PROSITE" id="PS50048">
    <property type="entry name" value="ZN2_CY6_FUNGAL_2"/>
    <property type="match status" value="1"/>
</dbReference>
<evidence type="ECO:0000256" key="7">
    <source>
        <dbReference type="ARBA" id="ARBA00023242"/>
    </source>
</evidence>
<accession>A0A9X0C012</accession>
<dbReference type="PANTHER" id="PTHR47540:SF1">
    <property type="entry name" value="ACTIVATOR OF STRESS GENES 1-RELATED"/>
    <property type="match status" value="1"/>
</dbReference>
<keyword evidence="11" id="KW-1185">Reference proteome</keyword>
<feature type="compositionally biased region" description="Polar residues" evidence="8">
    <location>
        <begin position="875"/>
        <end position="895"/>
    </location>
</feature>
<protein>
    <recommendedName>
        <fullName evidence="9">Zn(2)-C6 fungal-type domain-containing protein</fullName>
    </recommendedName>
</protein>
<gene>
    <name evidence="10" type="ORF">N7539_001582</name>
</gene>
<feature type="compositionally biased region" description="Polar residues" evidence="8">
    <location>
        <begin position="1033"/>
        <end position="1042"/>
    </location>
</feature>
<dbReference type="PANTHER" id="PTHR47540">
    <property type="entry name" value="THIAMINE REPRESSIBLE GENES REGULATORY PROTEIN THI5"/>
    <property type="match status" value="1"/>
</dbReference>
<dbReference type="Gene3D" id="4.10.240.10">
    <property type="entry name" value="Zn(2)-C6 fungal-type DNA-binding domain"/>
    <property type="match status" value="1"/>
</dbReference>
<dbReference type="SUPFAM" id="SSF57701">
    <property type="entry name" value="Zn2/Cys6 DNA-binding domain"/>
    <property type="match status" value="1"/>
</dbReference>
<dbReference type="GO" id="GO:0000981">
    <property type="term" value="F:DNA-binding transcription factor activity, RNA polymerase II-specific"/>
    <property type="evidence" value="ECO:0007669"/>
    <property type="project" value="InterPro"/>
</dbReference>
<dbReference type="SMART" id="SM00066">
    <property type="entry name" value="GAL4"/>
    <property type="match status" value="1"/>
</dbReference>
<dbReference type="InterPro" id="IPR007219">
    <property type="entry name" value="XnlR_reg_dom"/>
</dbReference>
<evidence type="ECO:0000313" key="10">
    <source>
        <dbReference type="EMBL" id="KAJ5492836.1"/>
    </source>
</evidence>
<dbReference type="GO" id="GO:0045944">
    <property type="term" value="P:positive regulation of transcription by RNA polymerase II"/>
    <property type="evidence" value="ECO:0007669"/>
    <property type="project" value="TreeGrafter"/>
</dbReference>
<dbReference type="CDD" id="cd00067">
    <property type="entry name" value="GAL4"/>
    <property type="match status" value="1"/>
</dbReference>
<dbReference type="Pfam" id="PF04082">
    <property type="entry name" value="Fungal_trans"/>
    <property type="match status" value="1"/>
</dbReference>
<evidence type="ECO:0000256" key="8">
    <source>
        <dbReference type="SAM" id="MobiDB-lite"/>
    </source>
</evidence>
<reference evidence="10" key="1">
    <citation type="submission" date="2022-12" db="EMBL/GenBank/DDBJ databases">
        <authorList>
            <person name="Petersen C."/>
        </authorList>
    </citation>
    <scope>NUCLEOTIDE SEQUENCE</scope>
    <source>
        <strain evidence="10">IBT 30728</strain>
    </source>
</reference>
<proteinExistence type="predicted"/>
<dbReference type="PROSITE" id="PS00463">
    <property type="entry name" value="ZN2_CY6_FUNGAL_1"/>
    <property type="match status" value="1"/>
</dbReference>
<dbReference type="InterPro" id="IPR036864">
    <property type="entry name" value="Zn2-C6_fun-type_DNA-bd_sf"/>
</dbReference>
<reference evidence="10" key="2">
    <citation type="journal article" date="2023" name="IMA Fungus">
        <title>Comparative genomic study of the Penicillium genus elucidates a diverse pangenome and 15 lateral gene transfer events.</title>
        <authorList>
            <person name="Petersen C."/>
            <person name="Sorensen T."/>
            <person name="Nielsen M.R."/>
            <person name="Sondergaard T.E."/>
            <person name="Sorensen J.L."/>
            <person name="Fitzpatrick D.A."/>
            <person name="Frisvad J.C."/>
            <person name="Nielsen K.L."/>
        </authorList>
    </citation>
    <scope>NUCLEOTIDE SEQUENCE</scope>
    <source>
        <strain evidence="10">IBT 30728</strain>
    </source>
</reference>
<evidence type="ECO:0000256" key="2">
    <source>
        <dbReference type="ARBA" id="ARBA00022723"/>
    </source>
</evidence>
<dbReference type="GO" id="GO:0043565">
    <property type="term" value="F:sequence-specific DNA binding"/>
    <property type="evidence" value="ECO:0007669"/>
    <property type="project" value="TreeGrafter"/>
</dbReference>
<feature type="region of interest" description="Disordered" evidence="8">
    <location>
        <begin position="1022"/>
        <end position="1042"/>
    </location>
</feature>
<dbReference type="RefSeq" id="XP_056793216.1">
    <property type="nucleotide sequence ID" value="XM_056931185.1"/>
</dbReference>
<evidence type="ECO:0000313" key="11">
    <source>
        <dbReference type="Proteomes" id="UP001148312"/>
    </source>
</evidence>
<feature type="compositionally biased region" description="Polar residues" evidence="8">
    <location>
        <begin position="903"/>
        <end position="924"/>
    </location>
</feature>
<feature type="compositionally biased region" description="Polar residues" evidence="8">
    <location>
        <begin position="20"/>
        <end position="32"/>
    </location>
</feature>
<name>A0A9X0C012_9EURO</name>
<feature type="region of interest" description="Disordered" evidence="8">
    <location>
        <begin position="688"/>
        <end position="713"/>
    </location>
</feature>
<dbReference type="GO" id="GO:0008270">
    <property type="term" value="F:zinc ion binding"/>
    <property type="evidence" value="ECO:0007669"/>
    <property type="project" value="InterPro"/>
</dbReference>
<dbReference type="GeneID" id="81621434"/>
<keyword evidence="2" id="KW-0479">Metal-binding</keyword>
<feature type="region of interest" description="Disordered" evidence="8">
    <location>
        <begin position="727"/>
        <end position="769"/>
    </location>
</feature>
<evidence type="ECO:0000256" key="5">
    <source>
        <dbReference type="ARBA" id="ARBA00023125"/>
    </source>
</evidence>
<dbReference type="GO" id="GO:0006351">
    <property type="term" value="P:DNA-templated transcription"/>
    <property type="evidence" value="ECO:0007669"/>
    <property type="project" value="InterPro"/>
</dbReference>
<feature type="domain" description="Zn(2)-C6 fungal-type" evidence="9">
    <location>
        <begin position="65"/>
        <end position="94"/>
    </location>
</feature>
<dbReference type="GO" id="GO:0005634">
    <property type="term" value="C:nucleus"/>
    <property type="evidence" value="ECO:0007669"/>
    <property type="project" value="UniProtKB-SubCell"/>
</dbReference>
<evidence type="ECO:0000256" key="1">
    <source>
        <dbReference type="ARBA" id="ARBA00004123"/>
    </source>
</evidence>
<sequence>MAASGAGAHGDSDDEHMPPNWSNDSVESSPFASNPHAIAKDAPPTDNGVTSQPLPLQKRRRVGRACDECRRKKIKCDGKQPCTHCTVYSYECSYDQPSNRRRNPAPQYVEALEARMQKAEALLRTVLPDVNLDDPNLDVNAPEFSSPIHQRGKKQAPAAVGDASQPQGGTADNAPEAGDDSLLETMVGNTGCLDRDDQGHWDYHGQTSGIIFVRRLRKQLGALEAPVPRKVSAMLESPRSVSVSDSPQDAALPPTHDLPPKPIAIRLCRNALDDGCALMRFVIEHRFFASLDRIYDTPPEQFGNEENSFLPLLYIVMAVGCLFSDDGAGTLDLAGYEGAIGQGFQFFKAGRQLLDITDCRDLTALQAICFMVLFLQSSAKLSTCYSYIGIALRSALRLGLHRTVAADFNPMERELRKRIFWVIRKMDVYVSTMLGLPMMLNDDDIDQEYPLDVDGEFITPEGILQMPSDYTPLMAGCNAHTRLCNVVLKVVKYIYPVKNVGCKSKSDQRYMVSHSKIREIERDLQNWMEELPRHCDRARRFHLNSNGNVRQMLRIGYAHVQMVMYRPFLHYVSGGSQARGVDKRSYACAAACVSVSRNIVHITTGMHKRGLLNGSFWFTMYTTYFAILSLVFFVIENPDSPTAKDGVLKDAMEGKNTLAGLAKKSMAADRCSQSLTCLFKTLPERLKNRQPSKTNLKRRVPSTFTSEPEPMQQVPAQALPLRSNTFPLHVMTPAPAGGSTLNRRQKSLDNTQSQSYPNNNNNNTENGSQSAWLASTPELLTETMSTPEPTPANSYGAPFSNNPEPSNLAWAQQFNNPSNLPDLMPMMFPSDDPFAYPTQPMSTLEADHFQHEPDSTQTAQSTQPAFDTAPRQHGIGSNTQIDPSGTGITTPTFDTFPQYPNFPVTSSHSIKTSIPGHLQQTPTQPMKPVRLQSPVSQSQTPREHLSSPDLVSIPNQNFVWQGYNFQPLNSETLEKEPTLGPMPQDSAPTNGIGNLSMGYDESPMGLNVDMNVSFDDLFGNNTSRPGAGRTNDEWSQWMSTGA</sequence>
<dbReference type="EMBL" id="JAPWDQ010000002">
    <property type="protein sequence ID" value="KAJ5492836.1"/>
    <property type="molecule type" value="Genomic_DNA"/>
</dbReference>
<evidence type="ECO:0000256" key="4">
    <source>
        <dbReference type="ARBA" id="ARBA00023015"/>
    </source>
</evidence>
<feature type="region of interest" description="Disordered" evidence="8">
    <location>
        <begin position="866"/>
        <end position="950"/>
    </location>
</feature>